<dbReference type="Gene3D" id="2.30.280.10">
    <property type="entry name" value="SRA-YDG"/>
    <property type="match status" value="1"/>
</dbReference>
<protein>
    <submittedName>
        <fullName evidence="2">YDG/SRA domain-containing protein</fullName>
    </submittedName>
</protein>
<dbReference type="InterPro" id="IPR045134">
    <property type="entry name" value="UHRF1/2-like"/>
</dbReference>
<dbReference type="SUPFAM" id="SSF88697">
    <property type="entry name" value="PUA domain-like"/>
    <property type="match status" value="1"/>
</dbReference>
<dbReference type="PANTHER" id="PTHR14140">
    <property type="entry name" value="E3 UBIQUITIN-PROTEIN LIGASE UHRF-RELATED"/>
    <property type="match status" value="1"/>
</dbReference>
<dbReference type="Proteomes" id="UP001303001">
    <property type="component" value="Chromosome"/>
</dbReference>
<dbReference type="PROSITE" id="PS51015">
    <property type="entry name" value="YDG"/>
    <property type="match status" value="1"/>
</dbReference>
<dbReference type="EMBL" id="CP134876">
    <property type="protein sequence ID" value="WNM40917.1"/>
    <property type="molecule type" value="Genomic_DNA"/>
</dbReference>
<proteinExistence type="predicted"/>
<evidence type="ECO:0000313" key="3">
    <source>
        <dbReference type="Proteomes" id="UP001303001"/>
    </source>
</evidence>
<evidence type="ECO:0000313" key="2">
    <source>
        <dbReference type="EMBL" id="WNM40917.1"/>
    </source>
</evidence>
<accession>A0ABZ0A193</accession>
<name>A0ABZ0A193_9ACTN</name>
<keyword evidence="3" id="KW-1185">Reference proteome</keyword>
<reference evidence="2 3" key="1">
    <citation type="submission" date="2023-09" db="EMBL/GenBank/DDBJ databases">
        <title>Micromonospora halotolerans DSM 45598 genome sequence.</title>
        <authorList>
            <person name="Mo P."/>
        </authorList>
    </citation>
    <scope>NUCLEOTIDE SEQUENCE [LARGE SCALE GENOMIC DNA]</scope>
    <source>
        <strain evidence="2 3">DSM 45598</strain>
    </source>
</reference>
<dbReference type="SMART" id="SM00466">
    <property type="entry name" value="SRA"/>
    <property type="match status" value="1"/>
</dbReference>
<dbReference type="PANTHER" id="PTHR14140:SF27">
    <property type="entry name" value="OS04G0289800 PROTEIN"/>
    <property type="match status" value="1"/>
</dbReference>
<evidence type="ECO:0000259" key="1">
    <source>
        <dbReference type="PROSITE" id="PS51015"/>
    </source>
</evidence>
<feature type="domain" description="YDG" evidence="1">
    <location>
        <begin position="1"/>
        <end position="82"/>
    </location>
</feature>
<dbReference type="InterPro" id="IPR003105">
    <property type="entry name" value="SRA_YDG"/>
</dbReference>
<dbReference type="RefSeq" id="WP_313722854.1">
    <property type="nucleotide sequence ID" value="NZ_CP134876.1"/>
</dbReference>
<organism evidence="2 3">
    <name type="scientific">Micromonospora halotolerans</name>
    <dbReference type="NCBI Taxonomy" id="709879"/>
    <lineage>
        <taxon>Bacteria</taxon>
        <taxon>Bacillati</taxon>
        <taxon>Actinomycetota</taxon>
        <taxon>Actinomycetes</taxon>
        <taxon>Micromonosporales</taxon>
        <taxon>Micromonosporaceae</taxon>
        <taxon>Micromonospora</taxon>
    </lineage>
</organism>
<gene>
    <name evidence="2" type="ORF">RMN56_06085</name>
</gene>
<sequence>MAASKVHRPLQGGICGGKDGAESIVVSGGYVDDEDYGDEIVYTGQGGNDPSTKRQVAHQELTLGNAGLAVLSRDVGQPGDGW</sequence>
<dbReference type="InterPro" id="IPR036987">
    <property type="entry name" value="SRA-YDG_sf"/>
</dbReference>
<dbReference type="InterPro" id="IPR015947">
    <property type="entry name" value="PUA-like_sf"/>
</dbReference>
<dbReference type="Pfam" id="PF02182">
    <property type="entry name" value="SAD_SRA"/>
    <property type="match status" value="1"/>
</dbReference>